<sequence>MGHKKVPTKRKGHKKEENSPVTKKKNVTLAINSQTPVASSSKASPFLKIKLSTKPVQTNGTEKQQTGEGAKKKSIVLNRFTDEEEPDIPIEEQFVLRLMVPEDVKQRFREKQYVDSRRAIFTFENQKYSARLVDLPCIIEAQKTFNAKQLYKVADICQMLIVESPIDTQEEEQLFTENTKSSNIDQFEWPDGLTPPLKNVRKLRFRKRISNKKIEDIEKEVEKLLHDDSLAEEVKIAWEDAVDSETATPAALLGALPEDEFEETELQGEDDDYDAEEFEGIELQEDLLTMQKHERDFEEESAQNDDITKEFQIGLDMMDQLTDGEESEDSEESSLASSEEEDEDSSFEDQEELTRIFERERTLMSELSELDANLQKKRKDLEIETNSIMKGRFLNQINTITTEIDQKKAELANAEQRVSEIQEKMESKVKALAEKLANDQSQGGKSGEESDNETTTSSDIEGGDEDENNDNQEVQSADKDDKP</sequence>
<accession>A0ACA9NFD0</accession>
<dbReference type="Proteomes" id="UP000789525">
    <property type="component" value="Unassembled WGS sequence"/>
</dbReference>
<organism evidence="1 2">
    <name type="scientific">Acaulospora colombiana</name>
    <dbReference type="NCBI Taxonomy" id="27376"/>
    <lineage>
        <taxon>Eukaryota</taxon>
        <taxon>Fungi</taxon>
        <taxon>Fungi incertae sedis</taxon>
        <taxon>Mucoromycota</taxon>
        <taxon>Glomeromycotina</taxon>
        <taxon>Glomeromycetes</taxon>
        <taxon>Diversisporales</taxon>
        <taxon>Acaulosporaceae</taxon>
        <taxon>Acaulospora</taxon>
    </lineage>
</organism>
<evidence type="ECO:0000313" key="1">
    <source>
        <dbReference type="EMBL" id="CAG8646844.1"/>
    </source>
</evidence>
<proteinExistence type="predicted"/>
<protein>
    <submittedName>
        <fullName evidence="1">7491_t:CDS:1</fullName>
    </submittedName>
</protein>
<gene>
    <name evidence="1" type="ORF">ACOLOM_LOCUS8125</name>
</gene>
<reference evidence="1" key="1">
    <citation type="submission" date="2021-06" db="EMBL/GenBank/DDBJ databases">
        <authorList>
            <person name="Kallberg Y."/>
            <person name="Tangrot J."/>
            <person name="Rosling A."/>
        </authorList>
    </citation>
    <scope>NUCLEOTIDE SEQUENCE</scope>
    <source>
        <strain evidence="1">CL356</strain>
    </source>
</reference>
<comment type="caution">
    <text evidence="1">The sequence shown here is derived from an EMBL/GenBank/DDBJ whole genome shotgun (WGS) entry which is preliminary data.</text>
</comment>
<name>A0ACA9NFD0_9GLOM</name>
<keyword evidence="2" id="KW-1185">Reference proteome</keyword>
<dbReference type="EMBL" id="CAJVPT010020240">
    <property type="protein sequence ID" value="CAG8646844.1"/>
    <property type="molecule type" value="Genomic_DNA"/>
</dbReference>
<evidence type="ECO:0000313" key="2">
    <source>
        <dbReference type="Proteomes" id="UP000789525"/>
    </source>
</evidence>